<dbReference type="InterPro" id="IPR014729">
    <property type="entry name" value="Rossmann-like_a/b/a_fold"/>
</dbReference>
<evidence type="ECO:0000313" key="3">
    <source>
        <dbReference type="Proteomes" id="UP000565711"/>
    </source>
</evidence>
<organism evidence="2 3">
    <name type="scientific">Nocardia vermiculata</name>
    <dbReference type="NCBI Taxonomy" id="257274"/>
    <lineage>
        <taxon>Bacteria</taxon>
        <taxon>Bacillati</taxon>
        <taxon>Actinomycetota</taxon>
        <taxon>Actinomycetes</taxon>
        <taxon>Mycobacteriales</taxon>
        <taxon>Nocardiaceae</taxon>
        <taxon>Nocardia</taxon>
    </lineage>
</organism>
<protein>
    <submittedName>
        <fullName evidence="2">YdcF family protein</fullName>
    </submittedName>
</protein>
<name>A0A846Y521_9NOCA</name>
<sequence length="314" mass="32392">MVVEVTHTYRPLTPIHLAGKVPTAVNIARHVKQLLVAASAATLLAGPIATTATAAEGPAPLYNSAQQNFVEGDEAAGLADLRALLDTTPDDAQALALQGIWSDYTGDVITRENAFNRLAAIDPEMAQGARNLIGAIGAAVGTLPNPLPAIAGPQTGIAVLGYGLLPDGSLRPELVNRLTAAWLQALAAPMSPIVVSGGNPTNGVTEASAMAGWLIGRGIPASRILVEDRATSTVQNALFSSKLLHDAGATSAIVVTSPNHIRRAVADFMVAGTHVVGATTSLDQLVSELPPPNKAAQHNIYVDATRTFLLPASR</sequence>
<gene>
    <name evidence="2" type="ORF">HGA08_21655</name>
</gene>
<dbReference type="PANTHER" id="PTHR30336:SF20">
    <property type="entry name" value="DUF218 DOMAIN-CONTAINING PROTEIN"/>
    <property type="match status" value="1"/>
</dbReference>
<reference evidence="2 3" key="1">
    <citation type="submission" date="2020-04" db="EMBL/GenBank/DDBJ databases">
        <title>MicrobeNet Type strains.</title>
        <authorList>
            <person name="Nicholson A.C."/>
        </authorList>
    </citation>
    <scope>NUCLEOTIDE SEQUENCE [LARGE SCALE GENOMIC DNA]</scope>
    <source>
        <strain evidence="2 3">JCM 12354</strain>
    </source>
</reference>
<proteinExistence type="predicted"/>
<evidence type="ECO:0000259" key="1">
    <source>
        <dbReference type="Pfam" id="PF02698"/>
    </source>
</evidence>
<accession>A0A846Y521</accession>
<dbReference type="Proteomes" id="UP000565711">
    <property type="component" value="Unassembled WGS sequence"/>
</dbReference>
<keyword evidence="3" id="KW-1185">Reference proteome</keyword>
<dbReference type="Gene3D" id="3.40.50.620">
    <property type="entry name" value="HUPs"/>
    <property type="match status" value="1"/>
</dbReference>
<comment type="caution">
    <text evidence="2">The sequence shown here is derived from an EMBL/GenBank/DDBJ whole genome shotgun (WGS) entry which is preliminary data.</text>
</comment>
<dbReference type="GO" id="GO:0005886">
    <property type="term" value="C:plasma membrane"/>
    <property type="evidence" value="ECO:0007669"/>
    <property type="project" value="TreeGrafter"/>
</dbReference>
<feature type="domain" description="DUF218" evidence="1">
    <location>
        <begin position="156"/>
        <end position="288"/>
    </location>
</feature>
<dbReference type="InterPro" id="IPR051599">
    <property type="entry name" value="Cell_Envelope_Assoc"/>
</dbReference>
<dbReference type="PANTHER" id="PTHR30336">
    <property type="entry name" value="INNER MEMBRANE PROTEIN, PROBABLE PERMEASE"/>
    <property type="match status" value="1"/>
</dbReference>
<dbReference type="InterPro" id="IPR003848">
    <property type="entry name" value="DUF218"/>
</dbReference>
<dbReference type="CDD" id="cd06259">
    <property type="entry name" value="YdcF-like"/>
    <property type="match status" value="1"/>
</dbReference>
<dbReference type="AlphaFoldDB" id="A0A846Y521"/>
<dbReference type="EMBL" id="JAAXOP010000013">
    <property type="protein sequence ID" value="NKY52811.1"/>
    <property type="molecule type" value="Genomic_DNA"/>
</dbReference>
<dbReference type="Pfam" id="PF02698">
    <property type="entry name" value="DUF218"/>
    <property type="match status" value="1"/>
</dbReference>
<evidence type="ECO:0000313" key="2">
    <source>
        <dbReference type="EMBL" id="NKY52811.1"/>
    </source>
</evidence>